<dbReference type="RefSeq" id="WP_182539905.1">
    <property type="nucleotide sequence ID" value="NZ_JACGXA010000001.1"/>
</dbReference>
<sequence length="229" mass="22481">MHTVHPADLRRAEAPTSAPTLPVWVALCASAEAVGMTAAAGASRAGGLGSDWLALGVVVLGGLVEGVALGSAQAWGLGRWLSSLQRGRYVLATVLVAGLGWAGASAPAVLSGDTGDGGGSSPPLPLVLLGAAGLGLVMGPVLGSAQAVALRGAASHPWRWVGANTVAWPPAMCLIFLGASVPGAGWPMAGLLVDGLVTGAVAGAVLGLVTVWFLPTLSPARESLVPRAG</sequence>
<gene>
    <name evidence="2" type="ORF">FB382_002693</name>
</gene>
<feature type="transmembrane region" description="Helical" evidence="1">
    <location>
        <begin position="160"/>
        <end position="179"/>
    </location>
</feature>
<keyword evidence="1" id="KW-0812">Transmembrane</keyword>
<reference evidence="2 3" key="1">
    <citation type="submission" date="2020-07" db="EMBL/GenBank/DDBJ databases">
        <title>Sequencing the genomes of 1000 actinobacteria strains.</title>
        <authorList>
            <person name="Klenk H.-P."/>
        </authorList>
    </citation>
    <scope>NUCLEOTIDE SEQUENCE [LARGE SCALE GENOMIC DNA]</scope>
    <source>
        <strain evidence="2 3">DSM 21349</strain>
    </source>
</reference>
<dbReference type="EMBL" id="JACGXA010000001">
    <property type="protein sequence ID" value="MBA8804402.1"/>
    <property type="molecule type" value="Genomic_DNA"/>
</dbReference>
<keyword evidence="3" id="KW-1185">Reference proteome</keyword>
<proteinExistence type="predicted"/>
<feature type="transmembrane region" description="Helical" evidence="1">
    <location>
        <begin position="21"/>
        <end position="40"/>
    </location>
</feature>
<feature type="transmembrane region" description="Helical" evidence="1">
    <location>
        <begin position="126"/>
        <end position="148"/>
    </location>
</feature>
<organism evidence="2 3">
    <name type="scientific">Nocardioides ginsengisegetis</name>
    <dbReference type="NCBI Taxonomy" id="661491"/>
    <lineage>
        <taxon>Bacteria</taxon>
        <taxon>Bacillati</taxon>
        <taxon>Actinomycetota</taxon>
        <taxon>Actinomycetes</taxon>
        <taxon>Propionibacteriales</taxon>
        <taxon>Nocardioidaceae</taxon>
        <taxon>Nocardioides</taxon>
    </lineage>
</organism>
<feature type="transmembrane region" description="Helical" evidence="1">
    <location>
        <begin position="89"/>
        <end position="106"/>
    </location>
</feature>
<feature type="transmembrane region" description="Helical" evidence="1">
    <location>
        <begin position="52"/>
        <end position="77"/>
    </location>
</feature>
<evidence type="ECO:0000313" key="3">
    <source>
        <dbReference type="Proteomes" id="UP000580910"/>
    </source>
</evidence>
<feature type="transmembrane region" description="Helical" evidence="1">
    <location>
        <begin position="191"/>
        <end position="214"/>
    </location>
</feature>
<dbReference type="AlphaFoldDB" id="A0A7W3PAF7"/>
<dbReference type="Proteomes" id="UP000580910">
    <property type="component" value="Unassembled WGS sequence"/>
</dbReference>
<accession>A0A7W3PAF7</accession>
<keyword evidence="1" id="KW-0472">Membrane</keyword>
<keyword evidence="1" id="KW-1133">Transmembrane helix</keyword>
<evidence type="ECO:0000313" key="2">
    <source>
        <dbReference type="EMBL" id="MBA8804402.1"/>
    </source>
</evidence>
<comment type="caution">
    <text evidence="2">The sequence shown here is derived from an EMBL/GenBank/DDBJ whole genome shotgun (WGS) entry which is preliminary data.</text>
</comment>
<name>A0A7W3PAF7_9ACTN</name>
<protein>
    <submittedName>
        <fullName evidence="2">Uncharacterized protein</fullName>
    </submittedName>
</protein>
<evidence type="ECO:0000256" key="1">
    <source>
        <dbReference type="SAM" id="Phobius"/>
    </source>
</evidence>